<gene>
    <name evidence="4" type="ORF">PAPOLLO_LOCUS5414</name>
</gene>
<keyword evidence="3" id="KW-0732">Signal</keyword>
<feature type="coiled-coil region" evidence="1">
    <location>
        <begin position="274"/>
        <end position="301"/>
    </location>
</feature>
<evidence type="ECO:0000313" key="5">
    <source>
        <dbReference type="Proteomes" id="UP000691718"/>
    </source>
</evidence>
<accession>A0A8S3WEN8</accession>
<feature type="chain" id="PRO_5035759051" evidence="3">
    <location>
        <begin position="18"/>
        <end position="1127"/>
    </location>
</feature>
<keyword evidence="1" id="KW-0175">Coiled coil</keyword>
<feature type="signal peptide" evidence="3">
    <location>
        <begin position="1"/>
        <end position="17"/>
    </location>
</feature>
<feature type="compositionally biased region" description="Polar residues" evidence="2">
    <location>
        <begin position="451"/>
        <end position="466"/>
    </location>
</feature>
<feature type="compositionally biased region" description="Low complexity" evidence="2">
    <location>
        <begin position="526"/>
        <end position="542"/>
    </location>
</feature>
<dbReference type="Proteomes" id="UP000691718">
    <property type="component" value="Unassembled WGS sequence"/>
</dbReference>
<sequence>MRILILLLIVAAFAVSAKYLPDSNDPNQLLNRYKRSDTEESVMSSKDNDSNSNDDDNDGDDNEDVGEVILQEKFRKEQSKRLIKLEKSRLKLLEKQEKEQRKREEEQRKLEDKIAKELRKEEENRRKEEQRREEKLEKERRKLEEKERKLQEKHLKNERKLQEKTEKQMKEIEGNMFKIQKVNVNVSELDSDDSIKLGDFWKNHIYSKYGITEFNTNLEKLAALRRYMQEELGLKANSTANERRQAVLNLINRKLQTISQRNELHNQLVNYITKVGVQKIRVNLEKDIEELKNKTEVLNNVNLPWVTVAKQDFADHLLFLETVKELLSKILPDWLIESETQVDTATNSDIDSSIVEAVSILNENSSPLSITFDSKTFTDDIKVHNPALINNNFNKNVEHISSRLPKTAHNLLVLSAENSTSSAPSFKKNENAAAVSNDSSIVLKSSSSGSENSQTPFNELTNSKDVSMTRKETDISSLTINNSHDIASSKTKVPTNFKKTFSSEDNITSSATVEITGNAVPVSNDESNITESSSKNISSSPYNYSSKVAADSQNLSSGPNNVITDSSFFGISSSNTVRLGDSLNENNTDLSQNNFNIARFDITSNSVDNITTANLPLDKSENTVSVSTNLSSASEPSSNNLESSQPSVIGFLNFNNLPQIISEIATFPPTTAGITSDTVSPFTEVASDANSLLSSQSDSIGIVNTITSSPHKIISLYEQSEGSENGTKSKKIDSMNISNSKPKEKGNIIASNETDTENYLPTSESSINDNKIQQSSKSEYTDATKLVPKESSLQYFENSATTANNTNSTSNLSNVLSVRSKDLTTVSGNSSVSVSDQSGSFTVETADNFVSPHTLELVLIDNSQSHHENSNVTVADNNESLNQTPDSLIISNLGSTSSMLVQSEMKIATYGANIGMGDILSSVTNTPIIVTSNAVLTEGKVSITSADDGILSNLLPINDTTQVKHTIVTDRSNISNLNDNVTQKTITEVSNIVNEVKAPNLSRSSSETQTSIASEVFEVTQQTPIAAEFTIRVDNAQLNTESINLKQQSIDIKVTTDEPFVKTNIVSEVSTEQTITTQVTEQVIADVSTTVESDILKNDSINGEKLSILNVPVPDEHGALVINITKQ</sequence>
<dbReference type="OrthoDB" id="7493644at2759"/>
<reference evidence="4" key="1">
    <citation type="submission" date="2021-04" db="EMBL/GenBank/DDBJ databases">
        <authorList>
            <person name="Tunstrom K."/>
        </authorList>
    </citation>
    <scope>NUCLEOTIDE SEQUENCE</scope>
</reference>
<evidence type="ECO:0000256" key="1">
    <source>
        <dbReference type="SAM" id="Coils"/>
    </source>
</evidence>
<keyword evidence="5" id="KW-1185">Reference proteome</keyword>
<feature type="region of interest" description="Disordered" evidence="2">
    <location>
        <begin position="719"/>
        <end position="781"/>
    </location>
</feature>
<dbReference type="AlphaFoldDB" id="A0A8S3WEN8"/>
<evidence type="ECO:0000256" key="3">
    <source>
        <dbReference type="SAM" id="SignalP"/>
    </source>
</evidence>
<name>A0A8S3WEN8_PARAO</name>
<protein>
    <submittedName>
        <fullName evidence="4">(apollo) hypothetical protein</fullName>
    </submittedName>
</protein>
<comment type="caution">
    <text evidence="4">The sequence shown here is derived from an EMBL/GenBank/DDBJ whole genome shotgun (WGS) entry which is preliminary data.</text>
</comment>
<dbReference type="EMBL" id="CAJQZP010000312">
    <property type="protein sequence ID" value="CAG4955921.1"/>
    <property type="molecule type" value="Genomic_DNA"/>
</dbReference>
<feature type="region of interest" description="Disordered" evidence="2">
    <location>
        <begin position="522"/>
        <end position="542"/>
    </location>
</feature>
<evidence type="ECO:0000256" key="2">
    <source>
        <dbReference type="SAM" id="MobiDB-lite"/>
    </source>
</evidence>
<feature type="region of interest" description="Disordered" evidence="2">
    <location>
        <begin position="119"/>
        <end position="164"/>
    </location>
</feature>
<evidence type="ECO:0000313" key="4">
    <source>
        <dbReference type="EMBL" id="CAG4955921.1"/>
    </source>
</evidence>
<feature type="compositionally biased region" description="Polar residues" evidence="2">
    <location>
        <begin position="749"/>
        <end position="778"/>
    </location>
</feature>
<feature type="region of interest" description="Disordered" evidence="2">
    <location>
        <begin position="24"/>
        <end position="70"/>
    </location>
</feature>
<feature type="compositionally biased region" description="Acidic residues" evidence="2">
    <location>
        <begin position="52"/>
        <end position="66"/>
    </location>
</feature>
<proteinExistence type="predicted"/>
<organism evidence="4 5">
    <name type="scientific">Parnassius apollo</name>
    <name type="common">Apollo butterfly</name>
    <name type="synonym">Papilio apollo</name>
    <dbReference type="NCBI Taxonomy" id="110799"/>
    <lineage>
        <taxon>Eukaryota</taxon>
        <taxon>Metazoa</taxon>
        <taxon>Ecdysozoa</taxon>
        <taxon>Arthropoda</taxon>
        <taxon>Hexapoda</taxon>
        <taxon>Insecta</taxon>
        <taxon>Pterygota</taxon>
        <taxon>Neoptera</taxon>
        <taxon>Endopterygota</taxon>
        <taxon>Lepidoptera</taxon>
        <taxon>Glossata</taxon>
        <taxon>Ditrysia</taxon>
        <taxon>Papilionoidea</taxon>
        <taxon>Papilionidae</taxon>
        <taxon>Parnassiinae</taxon>
        <taxon>Parnassini</taxon>
        <taxon>Parnassius</taxon>
        <taxon>Parnassius</taxon>
    </lineage>
</organism>
<feature type="region of interest" description="Disordered" evidence="2">
    <location>
        <begin position="443"/>
        <end position="469"/>
    </location>
</feature>